<dbReference type="PANTHER" id="PTHR43798:SF33">
    <property type="entry name" value="HYDROLASE, PUTATIVE (AFU_ORTHOLOGUE AFUA_2G14860)-RELATED"/>
    <property type="match status" value="1"/>
</dbReference>
<accession>A0ABR8W4T6</accession>
<dbReference type="RefSeq" id="WP_191712948.1">
    <property type="nucleotide sequence ID" value="NZ_JACSPX010000001.1"/>
</dbReference>
<name>A0ABR8W4T6_9MICO</name>
<dbReference type="InterPro" id="IPR050266">
    <property type="entry name" value="AB_hydrolase_sf"/>
</dbReference>
<gene>
    <name evidence="2" type="ORF">H9633_05915</name>
</gene>
<evidence type="ECO:0000313" key="3">
    <source>
        <dbReference type="Proteomes" id="UP000611521"/>
    </source>
</evidence>
<comment type="caution">
    <text evidence="2">The sequence shown here is derived from an EMBL/GenBank/DDBJ whole genome shotgun (WGS) entry which is preliminary data.</text>
</comment>
<dbReference type="InterPro" id="IPR000073">
    <property type="entry name" value="AB_hydrolase_1"/>
</dbReference>
<reference evidence="2 3" key="1">
    <citation type="submission" date="2020-08" db="EMBL/GenBank/DDBJ databases">
        <title>A Genomic Blueprint of the Chicken Gut Microbiome.</title>
        <authorList>
            <person name="Gilroy R."/>
            <person name="Ravi A."/>
            <person name="Getino M."/>
            <person name="Pursley I."/>
            <person name="Horton D.L."/>
            <person name="Alikhan N.-F."/>
            <person name="Baker D."/>
            <person name="Gharbi K."/>
            <person name="Hall N."/>
            <person name="Watson M."/>
            <person name="Adriaenssens E.M."/>
            <person name="Foster-Nyarko E."/>
            <person name="Jarju S."/>
            <person name="Secka A."/>
            <person name="Antonio M."/>
            <person name="Oren A."/>
            <person name="Chaudhuri R."/>
            <person name="La Ragione R.M."/>
            <person name="Hildebrand F."/>
            <person name="Pallen M.J."/>
        </authorList>
    </citation>
    <scope>NUCLEOTIDE SEQUENCE [LARGE SCALE GENOMIC DNA]</scope>
    <source>
        <strain evidence="2 3">Re1</strain>
    </source>
</reference>
<keyword evidence="3" id="KW-1185">Reference proteome</keyword>
<sequence length="255" mass="27383">MPEPQYVEVGDGVALATYSWGDASGPTVVLVHGFASSTADTWVHTGWVRMLEREGFRILGIDQRGHGASQKPHDSAGYTVRSLARDVESVLDTFLIDEALYVGYSLGARVGWQVALDLGDRVPRAVLGGVPDGIPLDRLDTDQVRRYATDGTPVADPVTQSYITLAERVAGNDMHALLALAEGMRDSRSIDPDPAHAPQQPVLFATGALDGVLEGSRRLAEAAPQATFFEIPGRHHFNAPGAKAFRVAALEFLRG</sequence>
<dbReference type="InterPro" id="IPR029058">
    <property type="entry name" value="AB_hydrolase_fold"/>
</dbReference>
<feature type="domain" description="AB hydrolase-1" evidence="1">
    <location>
        <begin position="26"/>
        <end position="143"/>
    </location>
</feature>
<evidence type="ECO:0000259" key="1">
    <source>
        <dbReference type="Pfam" id="PF00561"/>
    </source>
</evidence>
<dbReference type="SUPFAM" id="SSF53474">
    <property type="entry name" value="alpha/beta-Hydrolases"/>
    <property type="match status" value="1"/>
</dbReference>
<proteinExistence type="predicted"/>
<dbReference type="Proteomes" id="UP000611521">
    <property type="component" value="Unassembled WGS sequence"/>
</dbReference>
<dbReference type="GO" id="GO:0016787">
    <property type="term" value="F:hydrolase activity"/>
    <property type="evidence" value="ECO:0007669"/>
    <property type="project" value="UniProtKB-KW"/>
</dbReference>
<dbReference type="Pfam" id="PF00561">
    <property type="entry name" value="Abhydrolase_1"/>
    <property type="match status" value="1"/>
</dbReference>
<protein>
    <submittedName>
        <fullName evidence="2">Alpha/beta fold hydrolase</fullName>
    </submittedName>
</protein>
<dbReference type="Gene3D" id="3.40.50.1820">
    <property type="entry name" value="alpha/beta hydrolase"/>
    <property type="match status" value="1"/>
</dbReference>
<dbReference type="EMBL" id="JACSPX010000001">
    <property type="protein sequence ID" value="MBD8011831.1"/>
    <property type="molecule type" value="Genomic_DNA"/>
</dbReference>
<evidence type="ECO:0000313" key="2">
    <source>
        <dbReference type="EMBL" id="MBD8011831.1"/>
    </source>
</evidence>
<organism evidence="2 3">
    <name type="scientific">Microbacterium commune</name>
    <dbReference type="NCBI Taxonomy" id="2762219"/>
    <lineage>
        <taxon>Bacteria</taxon>
        <taxon>Bacillati</taxon>
        <taxon>Actinomycetota</taxon>
        <taxon>Actinomycetes</taxon>
        <taxon>Micrococcales</taxon>
        <taxon>Microbacteriaceae</taxon>
        <taxon>Microbacterium</taxon>
    </lineage>
</organism>
<keyword evidence="2" id="KW-0378">Hydrolase</keyword>
<dbReference type="PANTHER" id="PTHR43798">
    <property type="entry name" value="MONOACYLGLYCEROL LIPASE"/>
    <property type="match status" value="1"/>
</dbReference>